<dbReference type="InterPro" id="IPR002642">
    <property type="entry name" value="LysoPLipase_cat_dom"/>
</dbReference>
<keyword evidence="2 3" id="KW-0443">Lipid metabolism</keyword>
<dbReference type="GO" id="GO:0046475">
    <property type="term" value="P:glycerophospholipid catabolic process"/>
    <property type="evidence" value="ECO:0007669"/>
    <property type="project" value="TreeGrafter"/>
</dbReference>
<accession>A0A670Y4K5</accession>
<dbReference type="Gene3D" id="3.40.1090.10">
    <property type="entry name" value="Cytosolic phospholipase A2 catalytic domain"/>
    <property type="match status" value="2"/>
</dbReference>
<feature type="domain" description="PLA2c" evidence="5">
    <location>
        <begin position="5"/>
        <end position="477"/>
    </location>
</feature>
<reference evidence="6" key="1">
    <citation type="submission" date="2025-08" db="UniProtKB">
        <authorList>
            <consortium name="Ensembl"/>
        </authorList>
    </citation>
    <scope>IDENTIFICATION</scope>
</reference>
<organism evidence="6 7">
    <name type="scientific">Pseudonaja textilis</name>
    <name type="common">Eastern brown snake</name>
    <dbReference type="NCBI Taxonomy" id="8673"/>
    <lineage>
        <taxon>Eukaryota</taxon>
        <taxon>Metazoa</taxon>
        <taxon>Chordata</taxon>
        <taxon>Craniata</taxon>
        <taxon>Vertebrata</taxon>
        <taxon>Euteleostomi</taxon>
        <taxon>Lepidosauria</taxon>
        <taxon>Squamata</taxon>
        <taxon>Bifurcata</taxon>
        <taxon>Unidentata</taxon>
        <taxon>Episquamata</taxon>
        <taxon>Toxicofera</taxon>
        <taxon>Serpentes</taxon>
        <taxon>Colubroidea</taxon>
        <taxon>Elapidae</taxon>
        <taxon>Hydrophiinae</taxon>
        <taxon>Pseudonaja</taxon>
    </lineage>
</organism>
<name>A0A670Y4K5_PSETE</name>
<dbReference type="PANTHER" id="PTHR10728">
    <property type="entry name" value="CYTOSOLIC PHOSPHOLIPASE A2"/>
    <property type="match status" value="1"/>
</dbReference>
<evidence type="ECO:0000256" key="4">
    <source>
        <dbReference type="SAM" id="Coils"/>
    </source>
</evidence>
<dbReference type="GO" id="GO:0005829">
    <property type="term" value="C:cytosol"/>
    <property type="evidence" value="ECO:0007669"/>
    <property type="project" value="TreeGrafter"/>
</dbReference>
<dbReference type="GO" id="GO:0005509">
    <property type="term" value="F:calcium ion binding"/>
    <property type="evidence" value="ECO:0007669"/>
    <property type="project" value="TreeGrafter"/>
</dbReference>
<dbReference type="PANTHER" id="PTHR10728:SF66">
    <property type="entry name" value="PHOSPHOLIPASE A2"/>
    <property type="match status" value="1"/>
</dbReference>
<dbReference type="Ensembl" id="ENSPTXT00000004364.1">
    <property type="protein sequence ID" value="ENSPTXP00000004242.1"/>
    <property type="gene ID" value="ENSPTXG00000003135.1"/>
</dbReference>
<dbReference type="PROSITE" id="PS51210">
    <property type="entry name" value="PLA2C"/>
    <property type="match status" value="1"/>
</dbReference>
<keyword evidence="3" id="KW-0442">Lipid degradation</keyword>
<evidence type="ECO:0000256" key="3">
    <source>
        <dbReference type="PROSITE-ProRule" id="PRU00555"/>
    </source>
</evidence>
<proteinExistence type="predicted"/>
<dbReference type="GO" id="GO:0005544">
    <property type="term" value="F:calcium-dependent phospholipid binding"/>
    <property type="evidence" value="ECO:0007669"/>
    <property type="project" value="TreeGrafter"/>
</dbReference>
<evidence type="ECO:0000313" key="6">
    <source>
        <dbReference type="Ensembl" id="ENSPTXP00000004242.1"/>
    </source>
</evidence>
<dbReference type="AlphaFoldDB" id="A0A670Y4K5"/>
<reference evidence="6" key="2">
    <citation type="submission" date="2025-09" db="UniProtKB">
        <authorList>
            <consortium name="Ensembl"/>
        </authorList>
    </citation>
    <scope>IDENTIFICATION</scope>
</reference>
<evidence type="ECO:0000256" key="1">
    <source>
        <dbReference type="ARBA" id="ARBA00022801"/>
    </source>
</evidence>
<dbReference type="GO" id="GO:0047498">
    <property type="term" value="F:calcium-dependent phospholipase A2 activity"/>
    <property type="evidence" value="ECO:0007669"/>
    <property type="project" value="TreeGrafter"/>
</dbReference>
<dbReference type="Proteomes" id="UP000472273">
    <property type="component" value="Unplaced"/>
</dbReference>
<keyword evidence="4" id="KW-0175">Coiled coil</keyword>
<sequence length="477" mass="55405">MIISIFSKSNLGLRLGYDLCSQEQDFLHKRKNIVTGALKKVLKLEKDLQDHEVPIVAIMTTGGSMRSLTACFGSLRGLQKLSLLDCATYMSGLSGTTWTMAKLYKDAQWSRKNLDEQINEAKRHVTKSKLNGFSMERLKYYNRQLRHRKEEGQKTSYIDLWGLLIEYMLNDGVEYFFNNSHKLSDQQQAVNEGQNPFPIYTAINVKKKYSTTDFKEWMEFTPYEVGILKYGAFVRTEDFGSEFFMGHLMKRLPETRISYLQITCFFHHNFFSIDEEPHLTIDPHLHTPPGPLSCAFRDVLTDRLSVAQYHNFIKGLQLDNSYLENENFCRWKGNFIGFLNEYLNTGIDSPLEQSCNYYADQGIPFPKAVLKDDDKHLKECYLFEDAENPAAPILLFFPQVNDTFRYYKAPGVKRSESEMKYGEVDISSKSTPYSTYSMTFTEEEYDQLIELSEYNVLNNQHLILQALDRAVERKKNP</sequence>
<evidence type="ECO:0000313" key="7">
    <source>
        <dbReference type="Proteomes" id="UP000472273"/>
    </source>
</evidence>
<evidence type="ECO:0000259" key="5">
    <source>
        <dbReference type="PROSITE" id="PS51210"/>
    </source>
</evidence>
<protein>
    <recommendedName>
        <fullName evidence="5">PLA2c domain-containing protein</fullName>
    </recommendedName>
</protein>
<dbReference type="GeneTree" id="ENSGT01030000234606"/>
<dbReference type="InterPro" id="IPR016035">
    <property type="entry name" value="Acyl_Trfase/lysoPLipase"/>
</dbReference>
<dbReference type="SUPFAM" id="SSF52151">
    <property type="entry name" value="FabD/lysophospholipase-like"/>
    <property type="match status" value="1"/>
</dbReference>
<evidence type="ECO:0000256" key="2">
    <source>
        <dbReference type="ARBA" id="ARBA00023098"/>
    </source>
</evidence>
<dbReference type="SMART" id="SM00022">
    <property type="entry name" value="PLAc"/>
    <property type="match status" value="1"/>
</dbReference>
<keyword evidence="7" id="KW-1185">Reference proteome</keyword>
<keyword evidence="1 3" id="KW-0378">Hydrolase</keyword>
<dbReference type="OMA" id="QNDKFCR"/>
<feature type="coiled-coil region" evidence="4">
    <location>
        <begin position="104"/>
        <end position="131"/>
    </location>
</feature>
<dbReference type="Pfam" id="PF01735">
    <property type="entry name" value="PLA2_B"/>
    <property type="match status" value="1"/>
</dbReference>